<dbReference type="OMA" id="CRQMAKT"/>
<evidence type="ECO:0000313" key="1">
    <source>
        <dbReference type="EMBL" id="KRX09009.1"/>
    </source>
</evidence>
<dbReference type="Pfam" id="PF03645">
    <property type="entry name" value="Tctex-1"/>
    <property type="match status" value="1"/>
</dbReference>
<dbReference type="EMBL" id="LDAU01000055">
    <property type="protein sequence ID" value="KRX09009.1"/>
    <property type="molecule type" value="Genomic_DNA"/>
</dbReference>
<dbReference type="GO" id="GO:0045505">
    <property type="term" value="F:dynein intermediate chain binding"/>
    <property type="evidence" value="ECO:0007669"/>
    <property type="project" value="TreeGrafter"/>
</dbReference>
<comment type="caution">
    <text evidence="1">The sequence shown here is derived from an EMBL/GenBank/DDBJ whole genome shotgun (WGS) entry which is preliminary data.</text>
</comment>
<dbReference type="FunCoup" id="A0A0V0R3F8">
    <property type="interactions" value="2"/>
</dbReference>
<name>A0A0V0R3F8_PSEPJ</name>
<dbReference type="AlphaFoldDB" id="A0A0V0R3F8"/>
<organism evidence="1 2">
    <name type="scientific">Pseudocohnilembus persalinus</name>
    <name type="common">Ciliate</name>
    <dbReference type="NCBI Taxonomy" id="266149"/>
    <lineage>
        <taxon>Eukaryota</taxon>
        <taxon>Sar</taxon>
        <taxon>Alveolata</taxon>
        <taxon>Ciliophora</taxon>
        <taxon>Intramacronucleata</taxon>
        <taxon>Oligohymenophorea</taxon>
        <taxon>Scuticociliatia</taxon>
        <taxon>Philasterida</taxon>
        <taxon>Pseudocohnilembidae</taxon>
        <taxon>Pseudocohnilembus</taxon>
    </lineage>
</organism>
<dbReference type="InParanoid" id="A0A0V0R3F8"/>
<sequence length="122" mass="14672">MNMENPTYQTEPKEEERFYPSRVEELIKQVFEDQLQGMTYDPQTAHELSERLTDDLRRRIKEQLRINRYKIGIKVIYGEKNGQDVKISSKCLWDTQFDNYATYSYENEKIYAVGIVYGCYFE</sequence>
<dbReference type="PANTHER" id="PTHR21255:SF7">
    <property type="entry name" value="DYNEIN LIGHT CHAIN TCTEX-TYPE PROTEIN 2B"/>
    <property type="match status" value="1"/>
</dbReference>
<gene>
    <name evidence="1" type="ORF">PPERSA_01896</name>
</gene>
<dbReference type="Gene3D" id="3.30.1140.40">
    <property type="entry name" value="Tctex-1"/>
    <property type="match status" value="1"/>
</dbReference>
<dbReference type="Proteomes" id="UP000054937">
    <property type="component" value="Unassembled WGS sequence"/>
</dbReference>
<dbReference type="GO" id="GO:0005868">
    <property type="term" value="C:cytoplasmic dynein complex"/>
    <property type="evidence" value="ECO:0007669"/>
    <property type="project" value="TreeGrafter"/>
</dbReference>
<accession>A0A0V0R3F8</accession>
<dbReference type="OrthoDB" id="10248487at2759"/>
<dbReference type="InterPro" id="IPR038586">
    <property type="entry name" value="Tctex-1-like_sf"/>
</dbReference>
<dbReference type="InterPro" id="IPR005334">
    <property type="entry name" value="Tctex-1-like"/>
</dbReference>
<evidence type="ECO:0000313" key="2">
    <source>
        <dbReference type="Proteomes" id="UP000054937"/>
    </source>
</evidence>
<dbReference type="CDD" id="cd21451">
    <property type="entry name" value="DLC-like_TCTEX1D"/>
    <property type="match status" value="1"/>
</dbReference>
<proteinExistence type="predicted"/>
<keyword evidence="2" id="KW-1185">Reference proteome</keyword>
<evidence type="ECO:0008006" key="3">
    <source>
        <dbReference type="Google" id="ProtNLM"/>
    </source>
</evidence>
<dbReference type="GO" id="GO:0005737">
    <property type="term" value="C:cytoplasm"/>
    <property type="evidence" value="ECO:0007669"/>
    <property type="project" value="TreeGrafter"/>
</dbReference>
<reference evidence="1 2" key="1">
    <citation type="journal article" date="2015" name="Sci. Rep.">
        <title>Genome of the facultative scuticociliatosis pathogen Pseudocohnilembus persalinus provides insight into its virulence through horizontal gene transfer.</title>
        <authorList>
            <person name="Xiong J."/>
            <person name="Wang G."/>
            <person name="Cheng J."/>
            <person name="Tian M."/>
            <person name="Pan X."/>
            <person name="Warren A."/>
            <person name="Jiang C."/>
            <person name="Yuan D."/>
            <person name="Miao W."/>
        </authorList>
    </citation>
    <scope>NUCLEOTIDE SEQUENCE [LARGE SCALE GENOMIC DNA]</scope>
    <source>
        <strain evidence="1">36N120E</strain>
    </source>
</reference>
<protein>
    <recommendedName>
        <fullName evidence="3">Tctex-1</fullName>
    </recommendedName>
</protein>
<dbReference type="GO" id="GO:0007018">
    <property type="term" value="P:microtubule-based movement"/>
    <property type="evidence" value="ECO:0007669"/>
    <property type="project" value="TreeGrafter"/>
</dbReference>
<dbReference type="PANTHER" id="PTHR21255">
    <property type="entry name" value="T-COMPLEX-ASSOCIATED-TESTIS-EXPRESSED 1/ DYNEIN LIGHT CHAIN"/>
    <property type="match status" value="1"/>
</dbReference>